<keyword evidence="9" id="KW-1185">Reference proteome</keyword>
<dbReference type="RefSeq" id="WP_208928124.1">
    <property type="nucleotide sequence ID" value="NZ_CP013655.1"/>
</dbReference>
<evidence type="ECO:0000259" key="7">
    <source>
        <dbReference type="Pfam" id="PF00746"/>
    </source>
</evidence>
<dbReference type="STRING" id="118060.ATZ35_15950"/>
<gene>
    <name evidence="8" type="ORF">ATZ35_15950</name>
</gene>
<evidence type="ECO:0000256" key="5">
    <source>
        <dbReference type="SAM" id="MobiDB-lite"/>
    </source>
</evidence>
<dbReference type="AlphaFoldDB" id="A0A0U2VM43"/>
<sequence length="114" mass="12174">MMKKRNYLYIGLMLLALMGGILGMFTTSVYGEEAAVQTNGEIVFSAESSGPRSSTTPSESTASSSEPIKKPTGKYPSTGELVMKSLTISGIVLAALVVIFYLVKRKKDASEKEG</sequence>
<feature type="transmembrane region" description="Helical" evidence="6">
    <location>
        <begin position="81"/>
        <end position="103"/>
    </location>
</feature>
<dbReference type="KEGG" id="erx:ATZ35_15950"/>
<accession>A0A0U2VM43</accession>
<feature type="compositionally biased region" description="Low complexity" evidence="5">
    <location>
        <begin position="47"/>
        <end position="66"/>
    </location>
</feature>
<feature type="transmembrane region" description="Helical" evidence="6">
    <location>
        <begin position="7"/>
        <end position="30"/>
    </location>
</feature>
<reference evidence="9" key="1">
    <citation type="submission" date="2015-12" db="EMBL/GenBank/DDBJ databases">
        <authorList>
            <person name="Lauer A."/>
            <person name="Humrighouse B."/>
            <person name="Loparev V."/>
            <person name="Shewmaker P.L."/>
            <person name="Whitney A.M."/>
            <person name="McLaughlin R.W."/>
        </authorList>
    </citation>
    <scope>NUCLEOTIDE SEQUENCE [LARGE SCALE GENOMIC DNA]</scope>
    <source>
        <strain evidence="9">LMG 26678</strain>
    </source>
</reference>
<keyword evidence="4" id="KW-0572">Peptidoglycan-anchor</keyword>
<keyword evidence="6" id="KW-0472">Membrane</keyword>
<evidence type="ECO:0000256" key="2">
    <source>
        <dbReference type="ARBA" id="ARBA00022525"/>
    </source>
</evidence>
<evidence type="ECO:0000313" key="8">
    <source>
        <dbReference type="EMBL" id="ALS38587.1"/>
    </source>
</evidence>
<feature type="domain" description="Gram-positive cocci surface proteins LPxTG" evidence="7">
    <location>
        <begin position="69"/>
        <end position="108"/>
    </location>
</feature>
<keyword evidence="3" id="KW-0732">Signal</keyword>
<proteinExistence type="predicted"/>
<keyword evidence="1" id="KW-0134">Cell wall</keyword>
<name>A0A0U2VM43_9ENTE</name>
<keyword evidence="6" id="KW-0812">Transmembrane</keyword>
<organism evidence="8 9">
    <name type="scientific">Enterococcus rotai</name>
    <dbReference type="NCBI Taxonomy" id="118060"/>
    <lineage>
        <taxon>Bacteria</taxon>
        <taxon>Bacillati</taxon>
        <taxon>Bacillota</taxon>
        <taxon>Bacilli</taxon>
        <taxon>Lactobacillales</taxon>
        <taxon>Enterococcaceae</taxon>
        <taxon>Enterococcus</taxon>
    </lineage>
</organism>
<evidence type="ECO:0000256" key="4">
    <source>
        <dbReference type="ARBA" id="ARBA00023088"/>
    </source>
</evidence>
<evidence type="ECO:0000313" key="9">
    <source>
        <dbReference type="Proteomes" id="UP000067523"/>
    </source>
</evidence>
<keyword evidence="6" id="KW-1133">Transmembrane helix</keyword>
<protein>
    <submittedName>
        <fullName evidence="8">Cell wall protein</fullName>
    </submittedName>
</protein>
<dbReference type="Proteomes" id="UP000067523">
    <property type="component" value="Chromosome"/>
</dbReference>
<dbReference type="NCBIfam" id="TIGR01167">
    <property type="entry name" value="LPXTG_anchor"/>
    <property type="match status" value="1"/>
</dbReference>
<dbReference type="InterPro" id="IPR019931">
    <property type="entry name" value="LPXTG_anchor"/>
</dbReference>
<evidence type="ECO:0000256" key="3">
    <source>
        <dbReference type="ARBA" id="ARBA00022729"/>
    </source>
</evidence>
<feature type="region of interest" description="Disordered" evidence="5">
    <location>
        <begin position="46"/>
        <end position="77"/>
    </location>
</feature>
<dbReference type="Pfam" id="PF00746">
    <property type="entry name" value="Gram_pos_anchor"/>
    <property type="match status" value="1"/>
</dbReference>
<evidence type="ECO:0000256" key="1">
    <source>
        <dbReference type="ARBA" id="ARBA00022512"/>
    </source>
</evidence>
<dbReference type="EMBL" id="CP013655">
    <property type="protein sequence ID" value="ALS38587.1"/>
    <property type="molecule type" value="Genomic_DNA"/>
</dbReference>
<evidence type="ECO:0000256" key="6">
    <source>
        <dbReference type="SAM" id="Phobius"/>
    </source>
</evidence>
<keyword evidence="2" id="KW-0964">Secreted</keyword>